<organism evidence="1 2">
    <name type="scientific">Fusarium proliferatum (strain ET1)</name>
    <name type="common">Orchid endophyte fungus</name>
    <dbReference type="NCBI Taxonomy" id="1227346"/>
    <lineage>
        <taxon>Eukaryota</taxon>
        <taxon>Fungi</taxon>
        <taxon>Dikarya</taxon>
        <taxon>Ascomycota</taxon>
        <taxon>Pezizomycotina</taxon>
        <taxon>Sordariomycetes</taxon>
        <taxon>Hypocreomycetidae</taxon>
        <taxon>Hypocreales</taxon>
        <taxon>Nectriaceae</taxon>
        <taxon>Fusarium</taxon>
        <taxon>Fusarium fujikuroi species complex</taxon>
    </lineage>
</organism>
<dbReference type="AlphaFoldDB" id="A0A1L7VFI9"/>
<evidence type="ECO:0000313" key="2">
    <source>
        <dbReference type="Proteomes" id="UP000183971"/>
    </source>
</evidence>
<sequence length="85" mass="9237">MTRATILRLFETMLGIGQVELDTGGAIVGDGSPASQAGRGNWLENSDEAEMQLNRDDDKKKRIMVVNADAPPRFGPTRFDCVTAL</sequence>
<dbReference type="RefSeq" id="XP_031079971.1">
    <property type="nucleotide sequence ID" value="XM_031229767.1"/>
</dbReference>
<keyword evidence="2" id="KW-1185">Reference proteome</keyword>
<dbReference type="Proteomes" id="UP000183971">
    <property type="component" value="Unassembled WGS sequence"/>
</dbReference>
<accession>A0A1L7VFI9</accession>
<comment type="caution">
    <text evidence="1">The sequence shown here is derived from an EMBL/GenBank/DDBJ whole genome shotgun (WGS) entry which is preliminary data.</text>
</comment>
<dbReference type="GeneID" id="42049159"/>
<dbReference type="VEuPathDB" id="FungiDB:FPRO_04275"/>
<proteinExistence type="predicted"/>
<protein>
    <submittedName>
        <fullName evidence="1">Uncharacterized protein</fullName>
    </submittedName>
</protein>
<dbReference type="EMBL" id="FJOF01000004">
    <property type="protein sequence ID" value="CZR39378.1"/>
    <property type="molecule type" value="Genomic_DNA"/>
</dbReference>
<name>A0A1L7VFI9_FUSPR</name>
<gene>
    <name evidence="1" type="ORF">FPRO_04275</name>
</gene>
<reference evidence="2" key="1">
    <citation type="journal article" date="2016" name="Genome Biol. Evol.">
        <title>Comparative 'omics' of the Fusarium fujikuroi species complex highlights differences in genetic potential and metabolite synthesis.</title>
        <authorList>
            <person name="Niehaus E.-M."/>
            <person name="Muensterkoetter M."/>
            <person name="Proctor R.H."/>
            <person name="Brown D.W."/>
            <person name="Sharon A."/>
            <person name="Idan Y."/>
            <person name="Oren-Young L."/>
            <person name="Sieber C.M."/>
            <person name="Novak O."/>
            <person name="Pencik A."/>
            <person name="Tarkowska D."/>
            <person name="Hromadova K."/>
            <person name="Freeman S."/>
            <person name="Maymon M."/>
            <person name="Elazar M."/>
            <person name="Youssef S.A."/>
            <person name="El-Shabrawy E.S.M."/>
            <person name="Shalaby A.B.A."/>
            <person name="Houterman P."/>
            <person name="Brock N.L."/>
            <person name="Burkhardt I."/>
            <person name="Tsavkelova E.A."/>
            <person name="Dickschat J.S."/>
            <person name="Galuszka P."/>
            <person name="Gueldener U."/>
            <person name="Tudzynski B."/>
        </authorList>
    </citation>
    <scope>NUCLEOTIDE SEQUENCE [LARGE SCALE GENOMIC DNA]</scope>
    <source>
        <strain evidence="2">ET1</strain>
    </source>
</reference>
<evidence type="ECO:0000313" key="1">
    <source>
        <dbReference type="EMBL" id="CZR39378.1"/>
    </source>
</evidence>